<dbReference type="SUPFAM" id="SSF63380">
    <property type="entry name" value="Riboflavin synthase domain-like"/>
    <property type="match status" value="1"/>
</dbReference>
<accession>A0A5M9ZHH4</accession>
<dbReference type="InterPro" id="IPR001433">
    <property type="entry name" value="OxRdtase_FAD/NAD-bd"/>
</dbReference>
<evidence type="ECO:0000256" key="1">
    <source>
        <dbReference type="ARBA" id="ARBA00001974"/>
    </source>
</evidence>
<dbReference type="Gene3D" id="3.40.50.80">
    <property type="entry name" value="Nucleotide-binding domain of ferredoxin-NADP reductase (FNR) module"/>
    <property type="match status" value="1"/>
</dbReference>
<evidence type="ECO:0000259" key="10">
    <source>
        <dbReference type="PROSITE" id="PS51384"/>
    </source>
</evidence>
<keyword evidence="9" id="KW-0472">Membrane</keyword>
<dbReference type="Gene3D" id="2.40.30.10">
    <property type="entry name" value="Translation factors"/>
    <property type="match status" value="1"/>
</dbReference>
<evidence type="ECO:0000256" key="4">
    <source>
        <dbReference type="ARBA" id="ARBA00022723"/>
    </source>
</evidence>
<keyword evidence="9" id="KW-1133">Transmembrane helix</keyword>
<keyword evidence="8" id="KW-0411">Iron-sulfur</keyword>
<keyword evidence="4" id="KW-0479">Metal-binding</keyword>
<dbReference type="CDD" id="cd00322">
    <property type="entry name" value="FNR_like"/>
    <property type="match status" value="1"/>
</dbReference>
<feature type="transmembrane region" description="Helical" evidence="9">
    <location>
        <begin position="112"/>
        <end position="131"/>
    </location>
</feature>
<keyword evidence="5" id="KW-0274">FAD</keyword>
<dbReference type="InterPro" id="IPR050415">
    <property type="entry name" value="MRET"/>
</dbReference>
<dbReference type="PANTHER" id="PTHR47354:SF8">
    <property type="entry name" value="1,2-PHENYLACETYL-COA EPOXIDASE, SUBUNIT E"/>
    <property type="match status" value="1"/>
</dbReference>
<dbReference type="PANTHER" id="PTHR47354">
    <property type="entry name" value="NADH OXIDOREDUCTASE HCR"/>
    <property type="match status" value="1"/>
</dbReference>
<feature type="transmembrane region" description="Helical" evidence="9">
    <location>
        <begin position="78"/>
        <end position="100"/>
    </location>
</feature>
<protein>
    <recommendedName>
        <fullName evidence="10">FAD-binding FR-type domain-containing protein</fullName>
    </recommendedName>
</protein>
<dbReference type="Pfam" id="PF00175">
    <property type="entry name" value="NAD_binding_1"/>
    <property type="match status" value="1"/>
</dbReference>
<evidence type="ECO:0000256" key="7">
    <source>
        <dbReference type="ARBA" id="ARBA00023004"/>
    </source>
</evidence>
<name>A0A5M9ZHH4_9BIFI</name>
<evidence type="ECO:0000256" key="2">
    <source>
        <dbReference type="ARBA" id="ARBA00022630"/>
    </source>
</evidence>
<evidence type="ECO:0000313" key="11">
    <source>
        <dbReference type="EMBL" id="KAA8826577.1"/>
    </source>
</evidence>
<feature type="transmembrane region" description="Helical" evidence="9">
    <location>
        <begin position="198"/>
        <end position="216"/>
    </location>
</feature>
<dbReference type="GO" id="GO:0050660">
    <property type="term" value="F:flavin adenine dinucleotide binding"/>
    <property type="evidence" value="ECO:0007669"/>
    <property type="project" value="TreeGrafter"/>
</dbReference>
<evidence type="ECO:0000256" key="9">
    <source>
        <dbReference type="SAM" id="Phobius"/>
    </source>
</evidence>
<dbReference type="InterPro" id="IPR017927">
    <property type="entry name" value="FAD-bd_FR_type"/>
</dbReference>
<dbReference type="Proteomes" id="UP000410049">
    <property type="component" value="Unassembled WGS sequence"/>
</dbReference>
<sequence>MTARHAPAPHSARPIATASLGGGPHHRFPIPHHTDKGPPIMKRITSNIALAWAVVLFIIPLPFLATLVAGFPALYSDALFGAELGVVAYTWMLAAVYLACRPRWVDRTVGLPHMYMIHGVLAILAIILAFLHQSLLPGAGALIGLTGHAGLYLFMAVAVWSLVFMASWLTAKFPLLAHIKRGLERVFRHEMSVWLHRLNLVAIALIALHVHVIDYIASIKPFIFLFDAATIAVFAYYVWSSVNRRAFALRGWVASVRPLADRVTELRVTFGSGDREQIRWNPGDFAFIAFPGKRGMHEFHPFSLTNAYPSPNSTSFAAARTPGPMAANTSTANGTVLTTPHPDAPVMSFAIRADGDFTARIASLKPGDVVRVVPPYGRYAEFIKEHDRTHDNTHGTVPLVLIGGGIGITPLLGVLTTYADGARPVDFLYTARSERDFIYRDELEQFGRTTPSTRIRLMAQRPDEAIIAPMIRPHAIYLIAGPQPMMEAVRAILFSHGVAADDIYYEPFAM</sequence>
<feature type="transmembrane region" description="Helical" evidence="9">
    <location>
        <begin position="222"/>
        <end position="239"/>
    </location>
</feature>
<keyword evidence="3" id="KW-0001">2Fe-2S</keyword>
<evidence type="ECO:0000256" key="6">
    <source>
        <dbReference type="ARBA" id="ARBA00023002"/>
    </source>
</evidence>
<dbReference type="GO" id="GO:0016491">
    <property type="term" value="F:oxidoreductase activity"/>
    <property type="evidence" value="ECO:0007669"/>
    <property type="project" value="UniProtKB-KW"/>
</dbReference>
<evidence type="ECO:0000256" key="8">
    <source>
        <dbReference type="ARBA" id="ARBA00023014"/>
    </source>
</evidence>
<gene>
    <name evidence="11" type="ORF">EMO91_11020</name>
</gene>
<feature type="domain" description="FAD-binding FR-type" evidence="10">
    <location>
        <begin position="246"/>
        <end position="382"/>
    </location>
</feature>
<keyword evidence="6" id="KW-0560">Oxidoreductase</keyword>
<evidence type="ECO:0000256" key="5">
    <source>
        <dbReference type="ARBA" id="ARBA00022827"/>
    </source>
</evidence>
<organism evidence="11 12">
    <name type="scientific">Bifidobacterium myosotis</name>
    <dbReference type="NCBI Taxonomy" id="1630166"/>
    <lineage>
        <taxon>Bacteria</taxon>
        <taxon>Bacillati</taxon>
        <taxon>Actinomycetota</taxon>
        <taxon>Actinomycetes</taxon>
        <taxon>Bifidobacteriales</taxon>
        <taxon>Bifidobacteriaceae</taxon>
        <taxon>Bifidobacterium</taxon>
    </lineage>
</organism>
<dbReference type="SUPFAM" id="SSF52343">
    <property type="entry name" value="Ferredoxin reductase-like, C-terminal NADP-linked domain"/>
    <property type="match status" value="1"/>
</dbReference>
<keyword evidence="2" id="KW-0285">Flavoprotein</keyword>
<reference evidence="11 12" key="1">
    <citation type="journal article" date="2019" name="Syst. Appl. Microbiol.">
        <title>Characterization of Bifidobacterium species in feaces of the Egyptian fruit bat: Description of B. vespertilionis sp. nov. and B. rousetti sp. nov.</title>
        <authorList>
            <person name="Modesto M."/>
            <person name="Satti M."/>
            <person name="Watanabe K."/>
            <person name="Puglisi E."/>
            <person name="Morelli L."/>
            <person name="Huang C.-H."/>
            <person name="Liou J.-S."/>
            <person name="Miyashita M."/>
            <person name="Tamura T."/>
            <person name="Saito S."/>
            <person name="Mori K."/>
            <person name="Huang L."/>
            <person name="Sciavilla P."/>
            <person name="Sandri C."/>
            <person name="Spiezio C."/>
            <person name="Vitali F."/>
            <person name="Cavalieri D."/>
            <person name="Perpetuini G."/>
            <person name="Tofalo R."/>
            <person name="Bonetti A."/>
            <person name="Arita M."/>
            <person name="Mattarelli P."/>
        </authorList>
    </citation>
    <scope>NUCLEOTIDE SEQUENCE [LARGE SCALE GENOMIC DNA]</scope>
    <source>
        <strain evidence="11 12">RST17</strain>
    </source>
</reference>
<feature type="transmembrane region" description="Helical" evidence="9">
    <location>
        <begin position="151"/>
        <end position="177"/>
    </location>
</feature>
<dbReference type="EMBL" id="RZUH01000010">
    <property type="protein sequence ID" value="KAA8826577.1"/>
    <property type="molecule type" value="Genomic_DNA"/>
</dbReference>
<comment type="caution">
    <text evidence="11">The sequence shown here is derived from an EMBL/GenBank/DDBJ whole genome shotgun (WGS) entry which is preliminary data.</text>
</comment>
<keyword evidence="7" id="KW-0408">Iron</keyword>
<dbReference type="PROSITE" id="PS51384">
    <property type="entry name" value="FAD_FR"/>
    <property type="match status" value="1"/>
</dbReference>
<dbReference type="GO" id="GO:0046872">
    <property type="term" value="F:metal ion binding"/>
    <property type="evidence" value="ECO:0007669"/>
    <property type="project" value="UniProtKB-KW"/>
</dbReference>
<evidence type="ECO:0000256" key="3">
    <source>
        <dbReference type="ARBA" id="ARBA00022714"/>
    </source>
</evidence>
<evidence type="ECO:0000313" key="12">
    <source>
        <dbReference type="Proteomes" id="UP000410049"/>
    </source>
</evidence>
<comment type="cofactor">
    <cofactor evidence="1">
        <name>FAD</name>
        <dbReference type="ChEBI" id="CHEBI:57692"/>
    </cofactor>
</comment>
<dbReference type="InterPro" id="IPR039261">
    <property type="entry name" value="FNR_nucleotide-bd"/>
</dbReference>
<dbReference type="AlphaFoldDB" id="A0A5M9ZHH4"/>
<keyword evidence="9" id="KW-0812">Transmembrane</keyword>
<proteinExistence type="predicted"/>
<feature type="transmembrane region" description="Helical" evidence="9">
    <location>
        <begin position="49"/>
        <end position="72"/>
    </location>
</feature>
<dbReference type="GO" id="GO:0051537">
    <property type="term" value="F:2 iron, 2 sulfur cluster binding"/>
    <property type="evidence" value="ECO:0007669"/>
    <property type="project" value="UniProtKB-KW"/>
</dbReference>
<dbReference type="InterPro" id="IPR017938">
    <property type="entry name" value="Riboflavin_synthase-like_b-brl"/>
</dbReference>